<dbReference type="eggNOG" id="ENOG502RT16">
    <property type="taxonomic scope" value="Eukaryota"/>
</dbReference>
<comment type="subunit">
    <text evidence="4">Part of a tri-snRNP complex.</text>
</comment>
<dbReference type="GeneID" id="14904509"/>
<evidence type="ECO:0000256" key="6">
    <source>
        <dbReference type="ARBA" id="ARBA00023187"/>
    </source>
</evidence>
<feature type="domain" description="U4/U6.U5 small nuclear ribonucleoprotein 27kDa protein" evidence="9">
    <location>
        <begin position="29"/>
        <end position="84"/>
    </location>
</feature>
<feature type="compositionally biased region" description="Acidic residues" evidence="8">
    <location>
        <begin position="18"/>
        <end position="27"/>
    </location>
</feature>
<dbReference type="InParanoid" id="G0R277"/>
<evidence type="ECO:0000256" key="5">
    <source>
        <dbReference type="ARBA" id="ARBA00022664"/>
    </source>
</evidence>
<evidence type="ECO:0000256" key="3">
    <source>
        <dbReference type="ARBA" id="ARBA00008218"/>
    </source>
</evidence>
<keyword evidence="5" id="KW-0507">mRNA processing</keyword>
<comment type="similarity">
    <text evidence="3">Belongs to the SNUT3 family.</text>
</comment>
<dbReference type="PANTHER" id="PTHR31077">
    <property type="entry name" value="U4/U6.U5 SMALL NUCLEAR RIBONUCLEOPROTEIN 27 KDA PROTEIN"/>
    <property type="match status" value="1"/>
</dbReference>
<feature type="compositionally biased region" description="Polar residues" evidence="8">
    <location>
        <begin position="1"/>
        <end position="15"/>
    </location>
</feature>
<dbReference type="GO" id="GO:0071011">
    <property type="term" value="C:precatalytic spliceosome"/>
    <property type="evidence" value="ECO:0007669"/>
    <property type="project" value="TreeGrafter"/>
</dbReference>
<dbReference type="GO" id="GO:0006397">
    <property type="term" value="P:mRNA processing"/>
    <property type="evidence" value="ECO:0007669"/>
    <property type="project" value="UniProtKB-KW"/>
</dbReference>
<gene>
    <name evidence="10" type="ORF">IMG5_175700</name>
</gene>
<reference evidence="10 11" key="1">
    <citation type="submission" date="2011-07" db="EMBL/GenBank/DDBJ databases">
        <authorList>
            <person name="Coyne R."/>
            <person name="Brami D."/>
            <person name="Johnson J."/>
            <person name="Hostetler J."/>
            <person name="Hannick L."/>
            <person name="Clark T."/>
            <person name="Cassidy-Hanley D."/>
            <person name="Inman J."/>
        </authorList>
    </citation>
    <scope>NUCLEOTIDE SEQUENCE [LARGE SCALE GENOMIC DNA]</scope>
    <source>
        <strain evidence="10 11">G5</strain>
    </source>
</reference>
<dbReference type="Proteomes" id="UP000008983">
    <property type="component" value="Unassembled WGS sequence"/>
</dbReference>
<protein>
    <recommendedName>
        <fullName evidence="9">U4/U6.U5 small nuclear ribonucleoprotein 27kDa protein domain-containing protein</fullName>
    </recommendedName>
</protein>
<keyword evidence="11" id="KW-1185">Reference proteome</keyword>
<dbReference type="PANTHER" id="PTHR31077:SF1">
    <property type="entry name" value="U4_U6.U5 SMALL NUCLEAR RIBONUCLEOPROTEIN 27 KDA PROTEIN"/>
    <property type="match status" value="1"/>
</dbReference>
<feature type="non-terminal residue" evidence="10">
    <location>
        <position position="1"/>
    </location>
</feature>
<organism evidence="10 11">
    <name type="scientific">Ichthyophthirius multifiliis</name>
    <name type="common">White spot disease agent</name>
    <name type="synonym">Ich</name>
    <dbReference type="NCBI Taxonomy" id="5932"/>
    <lineage>
        <taxon>Eukaryota</taxon>
        <taxon>Sar</taxon>
        <taxon>Alveolata</taxon>
        <taxon>Ciliophora</taxon>
        <taxon>Intramacronucleata</taxon>
        <taxon>Oligohymenophorea</taxon>
        <taxon>Hymenostomatida</taxon>
        <taxon>Ophryoglenina</taxon>
        <taxon>Ichthyophthirius</taxon>
    </lineage>
</organism>
<dbReference type="GO" id="GO:0008380">
    <property type="term" value="P:RNA splicing"/>
    <property type="evidence" value="ECO:0007669"/>
    <property type="project" value="UniProtKB-KW"/>
</dbReference>
<evidence type="ECO:0000313" key="11">
    <source>
        <dbReference type="Proteomes" id="UP000008983"/>
    </source>
</evidence>
<evidence type="ECO:0000256" key="1">
    <source>
        <dbReference type="ARBA" id="ARBA00003632"/>
    </source>
</evidence>
<sequence length="85" mass="10015">HQSPQSKQNINDQSVDLTEQEDQNDDDLQQKMIKILGITSFASSKGKDHQHSAKESVFLFRKEKRQYRRYMNRKGGFNRALDKMD</sequence>
<evidence type="ECO:0000256" key="7">
    <source>
        <dbReference type="ARBA" id="ARBA00023242"/>
    </source>
</evidence>
<proteinExistence type="inferred from homology"/>
<evidence type="ECO:0000313" key="10">
    <source>
        <dbReference type="EMBL" id="EGR28432.1"/>
    </source>
</evidence>
<keyword evidence="7" id="KW-0539">Nucleus</keyword>
<name>G0R277_ICHMU</name>
<dbReference type="RefSeq" id="XP_004029668.1">
    <property type="nucleotide sequence ID" value="XM_004029620.1"/>
</dbReference>
<evidence type="ECO:0000256" key="4">
    <source>
        <dbReference type="ARBA" id="ARBA00011825"/>
    </source>
</evidence>
<dbReference type="STRING" id="857967.G0R277"/>
<evidence type="ECO:0000256" key="8">
    <source>
        <dbReference type="SAM" id="MobiDB-lite"/>
    </source>
</evidence>
<dbReference type="OrthoDB" id="21368at2759"/>
<dbReference type="InterPro" id="IPR013957">
    <property type="entry name" value="SNRNP27"/>
</dbReference>
<accession>G0R277</accession>
<dbReference type="Pfam" id="PF08648">
    <property type="entry name" value="SNRNP27"/>
    <property type="match status" value="1"/>
</dbReference>
<comment type="function">
    <text evidence="1">May play a role in mRNA splicing.</text>
</comment>
<keyword evidence="6" id="KW-0508">mRNA splicing</keyword>
<dbReference type="AlphaFoldDB" id="G0R277"/>
<evidence type="ECO:0000256" key="2">
    <source>
        <dbReference type="ARBA" id="ARBA00004123"/>
    </source>
</evidence>
<dbReference type="EMBL" id="GL984245">
    <property type="protein sequence ID" value="EGR28432.1"/>
    <property type="molecule type" value="Genomic_DNA"/>
</dbReference>
<comment type="subcellular location">
    <subcellularLocation>
        <location evidence="2">Nucleus</location>
    </subcellularLocation>
</comment>
<feature type="region of interest" description="Disordered" evidence="8">
    <location>
        <begin position="1"/>
        <end position="28"/>
    </location>
</feature>
<evidence type="ECO:0000259" key="9">
    <source>
        <dbReference type="Pfam" id="PF08648"/>
    </source>
</evidence>